<organism evidence="1 2">
    <name type="scientific">Vibrio tapetis subsp. tapetis</name>
    <dbReference type="NCBI Taxonomy" id="1671868"/>
    <lineage>
        <taxon>Bacteria</taxon>
        <taxon>Pseudomonadati</taxon>
        <taxon>Pseudomonadota</taxon>
        <taxon>Gammaproteobacteria</taxon>
        <taxon>Vibrionales</taxon>
        <taxon>Vibrionaceae</taxon>
        <taxon>Vibrio</taxon>
    </lineage>
</organism>
<gene>
    <name evidence="1" type="ORF">VTAP4600_A0390</name>
</gene>
<proteinExistence type="predicted"/>
<dbReference type="KEGG" id="vta:A0390"/>
<sequence length="61" mass="6592">MTITKMLFSAAILNRFDKICSWETHSAKLIVTLCRVGIKPHSGLIDGMNNAVNGVMTGSPT</sequence>
<dbReference type="EMBL" id="LT960611">
    <property type="protein sequence ID" value="SON48369.1"/>
    <property type="molecule type" value="Genomic_DNA"/>
</dbReference>
<protein>
    <submittedName>
        <fullName evidence="1">Uncharacterized protein</fullName>
    </submittedName>
</protein>
<evidence type="ECO:0000313" key="1">
    <source>
        <dbReference type="EMBL" id="SON48369.1"/>
    </source>
</evidence>
<accession>A0A2N8Z8X2</accession>
<dbReference type="AlphaFoldDB" id="A0A2N8Z8X2"/>
<reference evidence="1 2" key="1">
    <citation type="submission" date="2017-10" db="EMBL/GenBank/DDBJ databases">
        <authorList>
            <person name="Banno H."/>
            <person name="Chua N.-H."/>
        </authorList>
    </citation>
    <scope>NUCLEOTIDE SEQUENCE [LARGE SCALE GENOMIC DNA]</scope>
    <source>
        <strain evidence="1">Vibrio tapetis CECT4600</strain>
    </source>
</reference>
<dbReference type="Proteomes" id="UP000235828">
    <property type="component" value="Chromosome A"/>
</dbReference>
<keyword evidence="2" id="KW-1185">Reference proteome</keyword>
<name>A0A2N8Z8X2_9VIBR</name>
<evidence type="ECO:0000313" key="2">
    <source>
        <dbReference type="Proteomes" id="UP000235828"/>
    </source>
</evidence>